<reference evidence="2 3" key="1">
    <citation type="submission" date="2016-06" db="EMBL/GenBank/DDBJ databases">
        <authorList>
            <consortium name="Pathogen Informatics"/>
        </authorList>
    </citation>
    <scope>NUCLEOTIDE SEQUENCE [LARGE SCALE GENOMIC DNA]</scope>
</reference>
<dbReference type="Proteomes" id="UP000219813">
    <property type="component" value="Chromosome 2"/>
</dbReference>
<dbReference type="GeneID" id="39866519"/>
<gene>
    <name evidence="2" type="primary">PmUG01_02011500</name>
    <name evidence="2" type="ORF">PMUG01_02011500</name>
</gene>
<organism evidence="2 3">
    <name type="scientific">Plasmodium malariae</name>
    <dbReference type="NCBI Taxonomy" id="5858"/>
    <lineage>
        <taxon>Eukaryota</taxon>
        <taxon>Sar</taxon>
        <taxon>Alveolata</taxon>
        <taxon>Apicomplexa</taxon>
        <taxon>Aconoidasida</taxon>
        <taxon>Haemosporida</taxon>
        <taxon>Plasmodiidae</taxon>
        <taxon>Plasmodium</taxon>
        <taxon>Plasmodium (Plasmodium)</taxon>
    </lineage>
</organism>
<accession>A0A1D3JKM5</accession>
<dbReference type="AlphaFoldDB" id="A0A1D3JKM5"/>
<evidence type="ECO:0000313" key="2">
    <source>
        <dbReference type="EMBL" id="SBT87070.1"/>
    </source>
</evidence>
<dbReference type="RefSeq" id="XP_028860129.1">
    <property type="nucleotide sequence ID" value="XM_029008583.1"/>
</dbReference>
<dbReference type="KEGG" id="pmal:PMUG01_02011500"/>
<protein>
    <submittedName>
        <fullName evidence="2">Uncharacterized protein</fullName>
    </submittedName>
</protein>
<evidence type="ECO:0000256" key="1">
    <source>
        <dbReference type="SAM" id="Phobius"/>
    </source>
</evidence>
<keyword evidence="1" id="KW-0472">Membrane</keyword>
<sequence length="340" mass="37840">MIRKNSIIMTSSYIDSTYHTGEDDENKGLNPIDDFKTISFEHSQCSSCKIWNKENQEDNLIDILSKGRSLALKNTFKFGGGKVMTTPFMHSLYGEVQDGILDNMYDGTHDKLTTKLLDGMYDEWSYKTYGKSNDKLHSVLCYAPSEGSSVNLSNVLSYAPSEGSSVNLSNVLSYAPSEGSSVNLSNVLSYASEGSSVNLSNVLSYAPSEGSSVNLSNVPSYAPSEGSSNELRNHRDDIMNPFTESYIKNINSIKIDKIFKYTCDNIKNKKLFRKIVDKAQRILNTKTMKVIKFIIPFIPVISMITAALTTLLLGLSLQAIFIAIFAPFAYPYIFISLRNK</sequence>
<proteinExistence type="predicted"/>
<dbReference type="EMBL" id="LT594623">
    <property type="protein sequence ID" value="SBT87070.1"/>
    <property type="molecule type" value="Genomic_DNA"/>
</dbReference>
<keyword evidence="1" id="KW-0812">Transmembrane</keyword>
<feature type="transmembrane region" description="Helical" evidence="1">
    <location>
        <begin position="290"/>
        <end position="313"/>
    </location>
</feature>
<keyword evidence="3" id="KW-1185">Reference proteome</keyword>
<name>A0A1D3JKM5_PLAMA</name>
<keyword evidence="1" id="KW-1133">Transmembrane helix</keyword>
<feature type="transmembrane region" description="Helical" evidence="1">
    <location>
        <begin position="319"/>
        <end position="337"/>
    </location>
</feature>
<dbReference type="VEuPathDB" id="PlasmoDB:PmUG01_02011500"/>
<evidence type="ECO:0000313" key="3">
    <source>
        <dbReference type="Proteomes" id="UP000219813"/>
    </source>
</evidence>